<dbReference type="AlphaFoldDB" id="A0A4S3JDB1"/>
<dbReference type="EMBL" id="SOSA01000342">
    <property type="protein sequence ID" value="THC92348.1"/>
    <property type="molecule type" value="Genomic_DNA"/>
</dbReference>
<comment type="caution">
    <text evidence="1">The sequence shown here is derived from an EMBL/GenBank/DDBJ whole genome shotgun (WGS) entry which is preliminary data.</text>
</comment>
<evidence type="ECO:0000313" key="1">
    <source>
        <dbReference type="EMBL" id="THC92348.1"/>
    </source>
</evidence>
<proteinExistence type="predicted"/>
<evidence type="ECO:0000313" key="2">
    <source>
        <dbReference type="Proteomes" id="UP000308092"/>
    </source>
</evidence>
<keyword evidence="2" id="KW-1185">Reference proteome</keyword>
<dbReference type="Proteomes" id="UP000308092">
    <property type="component" value="Unassembled WGS sequence"/>
</dbReference>
<reference evidence="1 2" key="1">
    <citation type="submission" date="2019-03" db="EMBL/GenBank/DDBJ databases">
        <title>The genome sequence of a newly discovered highly antifungal drug resistant Aspergillus species, Aspergillus tanneri NIH 1004.</title>
        <authorList>
            <person name="Mounaud S."/>
            <person name="Singh I."/>
            <person name="Joardar V."/>
            <person name="Pakala S."/>
            <person name="Pakala S."/>
            <person name="Venepally P."/>
            <person name="Hoover J."/>
            <person name="Nierman W."/>
            <person name="Chung J."/>
            <person name="Losada L."/>
        </authorList>
    </citation>
    <scope>NUCLEOTIDE SEQUENCE [LARGE SCALE GENOMIC DNA]</scope>
    <source>
        <strain evidence="1 2">NIH1004</strain>
    </source>
</reference>
<sequence>MTLTLGSHKLHLFPGKLSADGPANLIAIVSNGP</sequence>
<name>A0A4S3JDB1_9EURO</name>
<gene>
    <name evidence="1" type="ORF">EYZ11_008192</name>
</gene>
<accession>A0A4S3JDB1</accession>
<organism evidence="1 2">
    <name type="scientific">Aspergillus tanneri</name>
    <dbReference type="NCBI Taxonomy" id="1220188"/>
    <lineage>
        <taxon>Eukaryota</taxon>
        <taxon>Fungi</taxon>
        <taxon>Dikarya</taxon>
        <taxon>Ascomycota</taxon>
        <taxon>Pezizomycotina</taxon>
        <taxon>Eurotiomycetes</taxon>
        <taxon>Eurotiomycetidae</taxon>
        <taxon>Eurotiales</taxon>
        <taxon>Aspergillaceae</taxon>
        <taxon>Aspergillus</taxon>
        <taxon>Aspergillus subgen. Circumdati</taxon>
    </lineage>
</organism>
<protein>
    <submittedName>
        <fullName evidence="1">Uncharacterized protein</fullName>
    </submittedName>
</protein>
<dbReference type="VEuPathDB" id="FungiDB:EYZ11_008192"/>